<dbReference type="Pfam" id="PF13340">
    <property type="entry name" value="DUF4096"/>
    <property type="match status" value="1"/>
</dbReference>
<evidence type="ECO:0000259" key="3">
    <source>
        <dbReference type="Pfam" id="PF13340"/>
    </source>
</evidence>
<dbReference type="GO" id="GO:0004803">
    <property type="term" value="F:transposase activity"/>
    <property type="evidence" value="ECO:0007669"/>
    <property type="project" value="InterPro"/>
</dbReference>
<evidence type="ECO:0000256" key="1">
    <source>
        <dbReference type="SAM" id="MobiDB-lite"/>
    </source>
</evidence>
<dbReference type="PANTHER" id="PTHR30007">
    <property type="entry name" value="PHP DOMAIN PROTEIN"/>
    <property type="match status" value="1"/>
</dbReference>
<reference evidence="4" key="1">
    <citation type="submission" date="2018-05" db="EMBL/GenBank/DDBJ databases">
        <authorList>
            <person name="Lanie J.A."/>
            <person name="Ng W.-L."/>
            <person name="Kazmierczak K.M."/>
            <person name="Andrzejewski T.M."/>
            <person name="Davidsen T.M."/>
            <person name="Wayne K.J."/>
            <person name="Tettelin H."/>
            <person name="Glass J.I."/>
            <person name="Rusch D."/>
            <person name="Podicherti R."/>
            <person name="Tsui H.-C.T."/>
            <person name="Winkler M.E."/>
        </authorList>
    </citation>
    <scope>NUCLEOTIDE SEQUENCE</scope>
</reference>
<dbReference type="EMBL" id="UINC01068305">
    <property type="protein sequence ID" value="SVC00833.1"/>
    <property type="molecule type" value="Genomic_DNA"/>
</dbReference>
<gene>
    <name evidence="4" type="ORF">METZ01_LOCUS253687</name>
</gene>
<dbReference type="AlphaFoldDB" id="A0A382IPN0"/>
<feature type="domain" description="Transposase IS4-like" evidence="2">
    <location>
        <begin position="104"/>
        <end position="261"/>
    </location>
</feature>
<feature type="compositionally biased region" description="Polar residues" evidence="1">
    <location>
        <begin position="104"/>
        <end position="119"/>
    </location>
</feature>
<dbReference type="InterPro" id="IPR025161">
    <property type="entry name" value="IS402-like_dom"/>
</dbReference>
<feature type="domain" description="Insertion element IS402-like" evidence="3">
    <location>
        <begin position="11"/>
        <end position="87"/>
    </location>
</feature>
<dbReference type="GO" id="GO:0003677">
    <property type="term" value="F:DNA binding"/>
    <property type="evidence" value="ECO:0007669"/>
    <property type="project" value="InterPro"/>
</dbReference>
<sequence length="266" mass="30502">MSTSSQYPTDLTDAQWHYLHPLLPVGKWRPGGPGRPPCNLRSVLNGILYVTKTGCQWYMLPPTFGCWKTVYGYFNSWSRKQIWQHLMDRLTEQERQRQGRQKQSSAGSVDSQSIKTATQGEEKGYDAGKQVNGRKRHALVDTLGLILRVCVTPANYGDREGLMEVLTAYFSTGVKRLKKLWVDSGYSGETLHGWVAALKQTHKIDLEVVAKTGPGFQVLPRRWVVERTFAWLLNYRRHAKDYEVLPRNSEALIQMVMIHLLIKRRA</sequence>
<proteinExistence type="predicted"/>
<dbReference type="PANTHER" id="PTHR30007:SF0">
    <property type="entry name" value="TRANSPOSASE"/>
    <property type="match status" value="1"/>
</dbReference>
<evidence type="ECO:0000313" key="4">
    <source>
        <dbReference type="EMBL" id="SVC00833.1"/>
    </source>
</evidence>
<dbReference type="NCBIfam" id="NF033580">
    <property type="entry name" value="transpos_IS5_3"/>
    <property type="match status" value="1"/>
</dbReference>
<dbReference type="InterPro" id="IPR002559">
    <property type="entry name" value="Transposase_11"/>
</dbReference>
<dbReference type="Pfam" id="PF01609">
    <property type="entry name" value="DDE_Tnp_1"/>
    <property type="match status" value="1"/>
</dbReference>
<protein>
    <submittedName>
        <fullName evidence="4">Uncharacterized protein</fullName>
    </submittedName>
</protein>
<name>A0A382IPN0_9ZZZZ</name>
<evidence type="ECO:0000259" key="2">
    <source>
        <dbReference type="Pfam" id="PF01609"/>
    </source>
</evidence>
<accession>A0A382IPN0</accession>
<feature type="region of interest" description="Disordered" evidence="1">
    <location>
        <begin position="94"/>
        <end position="128"/>
    </location>
</feature>
<organism evidence="4">
    <name type="scientific">marine metagenome</name>
    <dbReference type="NCBI Taxonomy" id="408172"/>
    <lineage>
        <taxon>unclassified sequences</taxon>
        <taxon>metagenomes</taxon>
        <taxon>ecological metagenomes</taxon>
    </lineage>
</organism>
<dbReference type="GO" id="GO:0006313">
    <property type="term" value="P:DNA transposition"/>
    <property type="evidence" value="ECO:0007669"/>
    <property type="project" value="InterPro"/>
</dbReference>